<feature type="signal peptide" evidence="1">
    <location>
        <begin position="1"/>
        <end position="19"/>
    </location>
</feature>
<feature type="chain" id="PRO_5042991229" evidence="1">
    <location>
        <begin position="20"/>
        <end position="166"/>
    </location>
</feature>
<accession>A0AAN6XZ21</accession>
<dbReference type="InterPro" id="IPR020915">
    <property type="entry name" value="UPF0311"/>
</dbReference>
<dbReference type="EMBL" id="MU858212">
    <property type="protein sequence ID" value="KAK4209233.1"/>
    <property type="molecule type" value="Genomic_DNA"/>
</dbReference>
<dbReference type="AlphaFoldDB" id="A0AAN6XZ21"/>
<sequence>MKFIYSILALAGLSAAAKAPKPPKPPGVTYLYTVNITGGDSYPVGNGPYGSRIVVPITGGTFSGPRLNGTVMPVGGEWGTFDADHEGGAFHIDVRQTFKTDDGAYIQVMEGGASQPDGSGHVYLRFDTGSEKYYWINNIVAFGVLHRTPTGPTIDTWMINTPPAPK</sequence>
<gene>
    <name evidence="2" type="ORF">QBC37DRAFT_378290</name>
</gene>
<keyword evidence="3" id="KW-1185">Reference proteome</keyword>
<comment type="caution">
    <text evidence="2">The sequence shown here is derived from an EMBL/GenBank/DDBJ whole genome shotgun (WGS) entry which is preliminary data.</text>
</comment>
<evidence type="ECO:0000313" key="2">
    <source>
        <dbReference type="EMBL" id="KAK4209233.1"/>
    </source>
</evidence>
<reference evidence="2" key="1">
    <citation type="journal article" date="2023" name="Mol. Phylogenet. Evol.">
        <title>Genome-scale phylogeny and comparative genomics of the fungal order Sordariales.</title>
        <authorList>
            <person name="Hensen N."/>
            <person name="Bonometti L."/>
            <person name="Westerberg I."/>
            <person name="Brannstrom I.O."/>
            <person name="Guillou S."/>
            <person name="Cros-Aarteil S."/>
            <person name="Calhoun S."/>
            <person name="Haridas S."/>
            <person name="Kuo A."/>
            <person name="Mondo S."/>
            <person name="Pangilinan J."/>
            <person name="Riley R."/>
            <person name="LaButti K."/>
            <person name="Andreopoulos B."/>
            <person name="Lipzen A."/>
            <person name="Chen C."/>
            <person name="Yan M."/>
            <person name="Daum C."/>
            <person name="Ng V."/>
            <person name="Clum A."/>
            <person name="Steindorff A."/>
            <person name="Ohm R.A."/>
            <person name="Martin F."/>
            <person name="Silar P."/>
            <person name="Natvig D.O."/>
            <person name="Lalanne C."/>
            <person name="Gautier V."/>
            <person name="Ament-Velasquez S.L."/>
            <person name="Kruys A."/>
            <person name="Hutchinson M.I."/>
            <person name="Powell A.J."/>
            <person name="Barry K."/>
            <person name="Miller A.N."/>
            <person name="Grigoriev I.V."/>
            <person name="Debuchy R."/>
            <person name="Gladieux P."/>
            <person name="Hiltunen Thoren M."/>
            <person name="Johannesson H."/>
        </authorList>
    </citation>
    <scope>NUCLEOTIDE SEQUENCE</scope>
    <source>
        <strain evidence="2">PSN293</strain>
    </source>
</reference>
<dbReference type="PANTHER" id="PTHR37315">
    <property type="entry name" value="UPF0311 PROTEIN BLR7842"/>
    <property type="match status" value="1"/>
</dbReference>
<dbReference type="Gene3D" id="2.40.160.20">
    <property type="match status" value="1"/>
</dbReference>
<keyword evidence="1" id="KW-0732">Signal</keyword>
<evidence type="ECO:0000256" key="1">
    <source>
        <dbReference type="SAM" id="SignalP"/>
    </source>
</evidence>
<proteinExistence type="predicted"/>
<dbReference type="Proteomes" id="UP001301769">
    <property type="component" value="Unassembled WGS sequence"/>
</dbReference>
<organism evidence="2 3">
    <name type="scientific">Rhypophila decipiens</name>
    <dbReference type="NCBI Taxonomy" id="261697"/>
    <lineage>
        <taxon>Eukaryota</taxon>
        <taxon>Fungi</taxon>
        <taxon>Dikarya</taxon>
        <taxon>Ascomycota</taxon>
        <taxon>Pezizomycotina</taxon>
        <taxon>Sordariomycetes</taxon>
        <taxon>Sordariomycetidae</taxon>
        <taxon>Sordariales</taxon>
        <taxon>Naviculisporaceae</taxon>
        <taxon>Rhypophila</taxon>
    </lineage>
</organism>
<dbReference type="PANTHER" id="PTHR37315:SF1">
    <property type="entry name" value="UPF0311 PROTEIN BLR7842"/>
    <property type="match status" value="1"/>
</dbReference>
<name>A0AAN6XZ21_9PEZI</name>
<dbReference type="Pfam" id="PF11578">
    <property type="entry name" value="DUF3237"/>
    <property type="match status" value="1"/>
</dbReference>
<evidence type="ECO:0000313" key="3">
    <source>
        <dbReference type="Proteomes" id="UP001301769"/>
    </source>
</evidence>
<reference evidence="2" key="2">
    <citation type="submission" date="2023-05" db="EMBL/GenBank/DDBJ databases">
        <authorList>
            <consortium name="Lawrence Berkeley National Laboratory"/>
            <person name="Steindorff A."/>
            <person name="Hensen N."/>
            <person name="Bonometti L."/>
            <person name="Westerberg I."/>
            <person name="Brannstrom I.O."/>
            <person name="Guillou S."/>
            <person name="Cros-Aarteil S."/>
            <person name="Calhoun S."/>
            <person name="Haridas S."/>
            <person name="Kuo A."/>
            <person name="Mondo S."/>
            <person name="Pangilinan J."/>
            <person name="Riley R."/>
            <person name="Labutti K."/>
            <person name="Andreopoulos B."/>
            <person name="Lipzen A."/>
            <person name="Chen C."/>
            <person name="Yanf M."/>
            <person name="Daum C."/>
            <person name="Ng V."/>
            <person name="Clum A."/>
            <person name="Ohm R."/>
            <person name="Martin F."/>
            <person name="Silar P."/>
            <person name="Natvig D."/>
            <person name="Lalanne C."/>
            <person name="Gautier V."/>
            <person name="Ament-Velasquez S.L."/>
            <person name="Kruys A."/>
            <person name="Hutchinson M.I."/>
            <person name="Powell A.J."/>
            <person name="Barry K."/>
            <person name="Miller A.N."/>
            <person name="Grigoriev I.V."/>
            <person name="Debuchy R."/>
            <person name="Gladieux P."/>
            <person name="Thoren M.H."/>
            <person name="Johannesson H."/>
        </authorList>
    </citation>
    <scope>NUCLEOTIDE SEQUENCE</scope>
    <source>
        <strain evidence="2">PSN293</strain>
    </source>
</reference>
<protein>
    <submittedName>
        <fullName evidence="2">Uncharacterized protein</fullName>
    </submittedName>
</protein>